<dbReference type="GO" id="GO:0016747">
    <property type="term" value="F:acyltransferase activity, transferring groups other than amino-acyl groups"/>
    <property type="evidence" value="ECO:0007669"/>
    <property type="project" value="InterPro"/>
</dbReference>
<dbReference type="Proteomes" id="UP000251960">
    <property type="component" value="Chromosome 4"/>
</dbReference>
<dbReference type="CDD" id="cd04301">
    <property type="entry name" value="NAT_SF"/>
    <property type="match status" value="2"/>
</dbReference>
<dbReference type="PANTHER" id="PTHR47489:SF2">
    <property type="entry name" value="GCN5-RELATED N-ACETYLTRANSFERASE 5, CHLOROPLASTIC"/>
    <property type="match status" value="1"/>
</dbReference>
<comment type="caution">
    <text evidence="2">The sequence shown here is derived from an EMBL/GenBank/DDBJ whole genome shotgun (WGS) entry which is preliminary data.</text>
</comment>
<dbReference type="Pfam" id="PF00583">
    <property type="entry name" value="Acetyltransf_1"/>
    <property type="match status" value="2"/>
</dbReference>
<dbReference type="AlphaFoldDB" id="A0A3L6F9Y8"/>
<proteinExistence type="predicted"/>
<dbReference type="PANTHER" id="PTHR47489">
    <property type="entry name" value="ACYL-COA N-ACYLTRANSFERASES (NAT) SUPERFAMILY PROTEIN"/>
    <property type="match status" value="1"/>
</dbReference>
<dbReference type="SUPFAM" id="SSF55729">
    <property type="entry name" value="Acyl-CoA N-acyltransferases (Nat)"/>
    <property type="match status" value="2"/>
</dbReference>
<dbReference type="EMBL" id="NCVQ01000005">
    <property type="protein sequence ID" value="PWZ28407.1"/>
    <property type="molecule type" value="Genomic_DNA"/>
</dbReference>
<dbReference type="InterPro" id="IPR016181">
    <property type="entry name" value="Acyl_CoA_acyltransferase"/>
</dbReference>
<dbReference type="InterPro" id="IPR000182">
    <property type="entry name" value="GNAT_dom"/>
</dbReference>
<protein>
    <recommendedName>
        <fullName evidence="1">N-acetyltransferase domain-containing protein</fullName>
    </recommendedName>
</protein>
<feature type="domain" description="N-acetyltransferase" evidence="1">
    <location>
        <begin position="70"/>
        <end position="223"/>
    </location>
</feature>
<sequence length="463" mass="51148">MLDELAAFRYEHAFPHGLLTVCALSRGPDDDAVAEALVRLLASSFSETVRWAPAQRYAQLLTFVIRRYLHDRRGLAPHATVLVGFYRPADAGAGNANAAPEDDEGEGGDEGEMACTAEVSFDVVGAPGAPPMPTPPLNFPYICNMTVKTPLRRRGIGKQLLKACEDLVFKMNAKIRVYLHCTIIDRVPFNMYTKAGYSIIQTDSILVWLSLQKRKYLMSKELPQASVLDELAAFRYEHAFPHGLLTVCALSRGPDDDAVAEALVRLLASSFSETVRWAPAQRYAQLLTFVIRRYLHDRRGLAPHATVLVGFYRPADAGAGNANAAPEDDEGEGGDEGEMACTAEVSFDVVGAPGAPPMPTPPLNFPYICNMTVKTPLRRRGIGKQLLKACEDLVFKMNAKIRVYLHCTIIDRVPFNMYTKAGYSIIQTDSILVWLSLQKRKYLMSKELPQASVVSETSTKNFE</sequence>
<dbReference type="PROSITE" id="PS51186">
    <property type="entry name" value="GNAT"/>
    <property type="match status" value="2"/>
</dbReference>
<evidence type="ECO:0000259" key="1">
    <source>
        <dbReference type="PROSITE" id="PS51186"/>
    </source>
</evidence>
<organism evidence="2">
    <name type="scientific">Zea mays</name>
    <name type="common">Maize</name>
    <dbReference type="NCBI Taxonomy" id="4577"/>
    <lineage>
        <taxon>Eukaryota</taxon>
        <taxon>Viridiplantae</taxon>
        <taxon>Streptophyta</taxon>
        <taxon>Embryophyta</taxon>
        <taxon>Tracheophyta</taxon>
        <taxon>Spermatophyta</taxon>
        <taxon>Magnoliopsida</taxon>
        <taxon>Liliopsida</taxon>
        <taxon>Poales</taxon>
        <taxon>Poaceae</taxon>
        <taxon>PACMAD clade</taxon>
        <taxon>Panicoideae</taxon>
        <taxon>Andropogonodae</taxon>
        <taxon>Andropogoneae</taxon>
        <taxon>Tripsacinae</taxon>
        <taxon>Zea</taxon>
    </lineage>
</organism>
<accession>A0A3L6F9Y8</accession>
<gene>
    <name evidence="2" type="ORF">Zm00014a_042806</name>
</gene>
<name>A0A3L6F9Y8_MAIZE</name>
<dbReference type="ExpressionAtlas" id="A0A3L6F9Y8">
    <property type="expression patterns" value="baseline and differential"/>
</dbReference>
<evidence type="ECO:0000313" key="2">
    <source>
        <dbReference type="EMBL" id="PWZ28407.1"/>
    </source>
</evidence>
<feature type="domain" description="N-acetyltransferase" evidence="1">
    <location>
        <begin position="296"/>
        <end position="449"/>
    </location>
</feature>
<dbReference type="Gene3D" id="3.40.630.30">
    <property type="match status" value="2"/>
</dbReference>
<reference evidence="2" key="1">
    <citation type="journal article" date="2018" name="Nat. Genet.">
        <title>Extensive intraspecific gene order and gene structural variations between Mo17 and other maize genomes.</title>
        <authorList>
            <person name="Sun S."/>
            <person name="Zhou Y."/>
            <person name="Chen J."/>
            <person name="Shi J."/>
            <person name="Zhao H."/>
            <person name="Zhao H."/>
            <person name="Song W."/>
            <person name="Zhang M."/>
            <person name="Cui Y."/>
            <person name="Dong X."/>
            <person name="Liu H."/>
            <person name="Ma X."/>
            <person name="Jiao Y."/>
            <person name="Wang B."/>
            <person name="Wei X."/>
            <person name="Stein J.C."/>
            <person name="Glaubitz J.C."/>
            <person name="Lu F."/>
            <person name="Yu G."/>
            <person name="Liang C."/>
            <person name="Fengler K."/>
            <person name="Li B."/>
            <person name="Rafalski A."/>
            <person name="Schnable P.S."/>
            <person name="Ware D.H."/>
            <person name="Buckler E.S."/>
            <person name="Lai J."/>
        </authorList>
    </citation>
    <scope>NUCLEOTIDE SEQUENCE [LARGE SCALE GENOMIC DNA]</scope>
    <source>
        <tissue evidence="2">Seedling</tissue>
    </source>
</reference>